<comment type="caution">
    <text evidence="6">The sequence shown here is derived from an EMBL/GenBank/DDBJ whole genome shotgun (WGS) entry which is preliminary data.</text>
</comment>
<protein>
    <submittedName>
        <fullName evidence="6">CoA ester lyase</fullName>
    </submittedName>
</protein>
<evidence type="ECO:0000256" key="3">
    <source>
        <dbReference type="ARBA" id="ARBA00022723"/>
    </source>
</evidence>
<evidence type="ECO:0000259" key="5">
    <source>
        <dbReference type="Pfam" id="PF03328"/>
    </source>
</evidence>
<dbReference type="PANTHER" id="PTHR32308:SF0">
    <property type="entry name" value="HPCH_HPAI ALDOLASE_CITRATE LYASE DOMAIN-CONTAINING PROTEIN"/>
    <property type="match status" value="1"/>
</dbReference>
<dbReference type="Proteomes" id="UP001297272">
    <property type="component" value="Unassembled WGS sequence"/>
</dbReference>
<keyword evidence="6" id="KW-0456">Lyase</keyword>
<keyword evidence="3" id="KW-0479">Metal-binding</keyword>
<accession>A0ABS5RU90</accession>
<dbReference type="Pfam" id="PF03328">
    <property type="entry name" value="HpcH_HpaI"/>
    <property type="match status" value="1"/>
</dbReference>
<evidence type="ECO:0000256" key="2">
    <source>
        <dbReference type="ARBA" id="ARBA00005568"/>
    </source>
</evidence>
<dbReference type="PANTHER" id="PTHR32308">
    <property type="entry name" value="LYASE BETA SUBUNIT, PUTATIVE (AFU_ORTHOLOGUE AFUA_4G13030)-RELATED"/>
    <property type="match status" value="1"/>
</dbReference>
<dbReference type="EMBL" id="JAFMNX010000001">
    <property type="protein sequence ID" value="MBS9720624.1"/>
    <property type="molecule type" value="Genomic_DNA"/>
</dbReference>
<dbReference type="InterPro" id="IPR011206">
    <property type="entry name" value="Citrate_lyase_beta/mcl1/mcl2"/>
</dbReference>
<evidence type="ECO:0000313" key="6">
    <source>
        <dbReference type="EMBL" id="MBS9720624.1"/>
    </source>
</evidence>
<proteinExistence type="inferred from homology"/>
<dbReference type="RefSeq" id="WP_213984128.1">
    <property type="nucleotide sequence ID" value="NZ_JAFMNX010000001.1"/>
</dbReference>
<keyword evidence="4" id="KW-0460">Magnesium</keyword>
<evidence type="ECO:0000313" key="7">
    <source>
        <dbReference type="Proteomes" id="UP001297272"/>
    </source>
</evidence>
<evidence type="ECO:0000256" key="4">
    <source>
        <dbReference type="ARBA" id="ARBA00022842"/>
    </source>
</evidence>
<dbReference type="SUPFAM" id="SSF51621">
    <property type="entry name" value="Phosphoenolpyruvate/pyruvate domain"/>
    <property type="match status" value="1"/>
</dbReference>
<organism evidence="6 7">
    <name type="scientific">Tianweitania aestuarii</name>
    <dbReference type="NCBI Taxonomy" id="2814886"/>
    <lineage>
        <taxon>Bacteria</taxon>
        <taxon>Pseudomonadati</taxon>
        <taxon>Pseudomonadota</taxon>
        <taxon>Alphaproteobacteria</taxon>
        <taxon>Hyphomicrobiales</taxon>
        <taxon>Phyllobacteriaceae</taxon>
        <taxon>Tianweitania</taxon>
    </lineage>
</organism>
<dbReference type="InterPro" id="IPR005000">
    <property type="entry name" value="Aldolase/citrate-lyase_domain"/>
</dbReference>
<feature type="domain" description="HpcH/HpaI aldolase/citrate lyase" evidence="5">
    <location>
        <begin position="2"/>
        <end position="228"/>
    </location>
</feature>
<gene>
    <name evidence="6" type="ORF">JYU29_07990</name>
</gene>
<reference evidence="6 7" key="1">
    <citation type="submission" date="2021-03" db="EMBL/GenBank/DDBJ databases">
        <title>Tianweitania aestuarii sp. nov., isolated from a tidal flat.</title>
        <authorList>
            <person name="Park S."/>
            <person name="Yoon J.-H."/>
        </authorList>
    </citation>
    <scope>NUCLEOTIDE SEQUENCE [LARGE SCALE GENOMIC DNA]</scope>
    <source>
        <strain evidence="6 7">BSSL-BM11</strain>
    </source>
</reference>
<name>A0ABS5RU90_9HYPH</name>
<dbReference type="InterPro" id="IPR015813">
    <property type="entry name" value="Pyrv/PenolPyrv_kinase-like_dom"/>
</dbReference>
<evidence type="ECO:0000256" key="1">
    <source>
        <dbReference type="ARBA" id="ARBA00001946"/>
    </source>
</evidence>
<dbReference type="GO" id="GO:0016829">
    <property type="term" value="F:lyase activity"/>
    <property type="evidence" value="ECO:0007669"/>
    <property type="project" value="UniProtKB-KW"/>
</dbReference>
<keyword evidence="7" id="KW-1185">Reference proteome</keyword>
<dbReference type="PIRSF" id="PIRSF015582">
    <property type="entry name" value="Cit_lyase_B"/>
    <property type="match status" value="1"/>
</dbReference>
<sequence length="290" mass="30872">MRSLLFVPGDSARKLEKGFASGADVLLIDLEDSVSLANKDAARKLTAEFLLSNRNANGPQLYVRTNDLRSGLIDDDLEAVMGSAPVGILLPKAAASSDVDHLSTKLRVHEAEHDLADGSTKIIALITETPAAVLAASTWQQRHPRLAALTWGAEDLSAEIGAERTRTDDGELTDVFRLARALTVLAASATEAAPLDTVFVNFRDEDGLRRECFEAARDGFTGKMAIHPAQVPVINAAFTPDTQAIERAQAIVDAFAAAGNPGVVGIDGKMFDRPHLKRAQRLLARAGSAG</sequence>
<dbReference type="Gene3D" id="3.20.20.60">
    <property type="entry name" value="Phosphoenolpyruvate-binding domains"/>
    <property type="match status" value="1"/>
</dbReference>
<comment type="cofactor">
    <cofactor evidence="1">
        <name>Mg(2+)</name>
        <dbReference type="ChEBI" id="CHEBI:18420"/>
    </cofactor>
</comment>
<comment type="similarity">
    <text evidence="2">Belongs to the HpcH/HpaI aldolase family.</text>
</comment>
<dbReference type="InterPro" id="IPR040442">
    <property type="entry name" value="Pyrv_kinase-like_dom_sf"/>
</dbReference>